<organism evidence="3 4">
    <name type="scientific">Fodinibius roseus</name>
    <dbReference type="NCBI Taxonomy" id="1194090"/>
    <lineage>
        <taxon>Bacteria</taxon>
        <taxon>Pseudomonadati</taxon>
        <taxon>Balneolota</taxon>
        <taxon>Balneolia</taxon>
        <taxon>Balneolales</taxon>
        <taxon>Balneolaceae</taxon>
        <taxon>Fodinibius</taxon>
    </lineage>
</organism>
<dbReference type="GO" id="GO:0010181">
    <property type="term" value="F:FMN binding"/>
    <property type="evidence" value="ECO:0007669"/>
    <property type="project" value="InterPro"/>
</dbReference>
<protein>
    <submittedName>
        <fullName evidence="3">NADH-FMN oxidoreductase RutF, flavin reductase (DIM6/NTAB) family</fullName>
    </submittedName>
</protein>
<evidence type="ECO:0000313" key="4">
    <source>
        <dbReference type="Proteomes" id="UP000184041"/>
    </source>
</evidence>
<evidence type="ECO:0000259" key="2">
    <source>
        <dbReference type="SMART" id="SM00903"/>
    </source>
</evidence>
<dbReference type="AlphaFoldDB" id="A0A1M5AFN0"/>
<dbReference type="GO" id="GO:0042602">
    <property type="term" value="F:riboflavin reductase (NADPH) activity"/>
    <property type="evidence" value="ECO:0007669"/>
    <property type="project" value="TreeGrafter"/>
</dbReference>
<name>A0A1M5AFN0_9BACT</name>
<dbReference type="EMBL" id="FQUS01000007">
    <property type="protein sequence ID" value="SHF29091.1"/>
    <property type="molecule type" value="Genomic_DNA"/>
</dbReference>
<keyword evidence="4" id="KW-1185">Reference proteome</keyword>
<dbReference type="SMART" id="SM00903">
    <property type="entry name" value="Flavin_Reduct"/>
    <property type="match status" value="1"/>
</dbReference>
<keyword evidence="1" id="KW-0560">Oxidoreductase</keyword>
<dbReference type="Proteomes" id="UP000184041">
    <property type="component" value="Unassembled WGS sequence"/>
</dbReference>
<dbReference type="OrthoDB" id="9792858at2"/>
<dbReference type="InterPro" id="IPR002563">
    <property type="entry name" value="Flavin_Rdtase-like_dom"/>
</dbReference>
<dbReference type="RefSeq" id="WP_073061958.1">
    <property type="nucleotide sequence ID" value="NZ_FQUS01000007.1"/>
</dbReference>
<dbReference type="InterPro" id="IPR050268">
    <property type="entry name" value="NADH-dep_flavin_reductase"/>
</dbReference>
<gene>
    <name evidence="3" type="ORF">SAMN05443144_10753</name>
</gene>
<dbReference type="Gene3D" id="2.30.110.10">
    <property type="entry name" value="Electron Transport, Fmn-binding Protein, Chain A"/>
    <property type="match status" value="1"/>
</dbReference>
<dbReference type="PANTHER" id="PTHR30466">
    <property type="entry name" value="FLAVIN REDUCTASE"/>
    <property type="match status" value="1"/>
</dbReference>
<dbReference type="Pfam" id="PF01613">
    <property type="entry name" value="Flavin_Reduct"/>
    <property type="match status" value="1"/>
</dbReference>
<evidence type="ECO:0000313" key="3">
    <source>
        <dbReference type="EMBL" id="SHF29091.1"/>
    </source>
</evidence>
<dbReference type="InterPro" id="IPR012349">
    <property type="entry name" value="Split_barrel_FMN-bd"/>
</dbReference>
<dbReference type="PANTHER" id="PTHR30466:SF1">
    <property type="entry name" value="FMN REDUCTASE (NADH) RUTF"/>
    <property type="match status" value="1"/>
</dbReference>
<proteinExistence type="predicted"/>
<feature type="domain" description="Flavin reductase like" evidence="2">
    <location>
        <begin position="16"/>
        <end position="162"/>
    </location>
</feature>
<dbReference type="STRING" id="1194090.SAMN05443144_10753"/>
<evidence type="ECO:0000256" key="1">
    <source>
        <dbReference type="ARBA" id="ARBA00023002"/>
    </source>
</evidence>
<sequence>MTISKEETAESLKKAMRQLPFPVTIATAAIGKEKRGITIGSFTSLSLTPPLISFNIDHEAQIHGLITRATHYAIHIPQPEQSSLCDHFAVSGRTGEEQFEDVDYYRSAYGSPILNNISTVIQCRSYDKLKAGDHTIIVGEVVEIEQQNDHPGVLYHDRSYRSVGESVPEEKTKVKRAG</sequence>
<dbReference type="SUPFAM" id="SSF50475">
    <property type="entry name" value="FMN-binding split barrel"/>
    <property type="match status" value="1"/>
</dbReference>
<reference evidence="3 4" key="1">
    <citation type="submission" date="2016-11" db="EMBL/GenBank/DDBJ databases">
        <authorList>
            <person name="Jaros S."/>
            <person name="Januszkiewicz K."/>
            <person name="Wedrychowicz H."/>
        </authorList>
    </citation>
    <scope>NUCLEOTIDE SEQUENCE [LARGE SCALE GENOMIC DNA]</scope>
    <source>
        <strain evidence="3 4">DSM 21986</strain>
    </source>
</reference>
<accession>A0A1M5AFN0</accession>